<dbReference type="InterPro" id="IPR001173">
    <property type="entry name" value="Glyco_trans_2-like"/>
</dbReference>
<evidence type="ECO:0000313" key="3">
    <source>
        <dbReference type="Proteomes" id="UP000635885"/>
    </source>
</evidence>
<evidence type="ECO:0000313" key="2">
    <source>
        <dbReference type="EMBL" id="GGC31604.1"/>
    </source>
</evidence>
<dbReference type="InterPro" id="IPR050834">
    <property type="entry name" value="Glycosyltransf_2"/>
</dbReference>
<evidence type="ECO:0000259" key="1">
    <source>
        <dbReference type="Pfam" id="PF00535"/>
    </source>
</evidence>
<dbReference type="Pfam" id="PF00535">
    <property type="entry name" value="Glycos_transf_2"/>
    <property type="match status" value="1"/>
</dbReference>
<name>A0ABQ1LZ62_9BACT</name>
<organism evidence="2 3">
    <name type="scientific">Belliella aquatica</name>
    <dbReference type="NCBI Taxonomy" id="1323734"/>
    <lineage>
        <taxon>Bacteria</taxon>
        <taxon>Pseudomonadati</taxon>
        <taxon>Bacteroidota</taxon>
        <taxon>Cytophagia</taxon>
        <taxon>Cytophagales</taxon>
        <taxon>Cyclobacteriaceae</taxon>
        <taxon>Belliella</taxon>
    </lineage>
</organism>
<dbReference type="Gene3D" id="3.90.550.10">
    <property type="entry name" value="Spore Coat Polysaccharide Biosynthesis Protein SpsA, Chain A"/>
    <property type="match status" value="1"/>
</dbReference>
<dbReference type="CDD" id="cd00761">
    <property type="entry name" value="Glyco_tranf_GTA_type"/>
    <property type="match status" value="1"/>
</dbReference>
<reference evidence="3" key="1">
    <citation type="journal article" date="2019" name="Int. J. Syst. Evol. Microbiol.">
        <title>The Global Catalogue of Microorganisms (GCM) 10K type strain sequencing project: providing services to taxonomists for standard genome sequencing and annotation.</title>
        <authorList>
            <consortium name="The Broad Institute Genomics Platform"/>
            <consortium name="The Broad Institute Genome Sequencing Center for Infectious Disease"/>
            <person name="Wu L."/>
            <person name="Ma J."/>
        </authorList>
    </citation>
    <scope>NUCLEOTIDE SEQUENCE [LARGE SCALE GENOMIC DNA]</scope>
    <source>
        <strain evidence="3">CGMCC 1.12479</strain>
    </source>
</reference>
<protein>
    <recommendedName>
        <fullName evidence="1">Glycosyltransferase 2-like domain-containing protein</fullName>
    </recommendedName>
</protein>
<comment type="caution">
    <text evidence="2">The sequence shown here is derived from an EMBL/GenBank/DDBJ whole genome shotgun (WGS) entry which is preliminary data.</text>
</comment>
<dbReference type="PANTHER" id="PTHR43685">
    <property type="entry name" value="GLYCOSYLTRANSFERASE"/>
    <property type="match status" value="1"/>
</dbReference>
<dbReference type="Proteomes" id="UP000635885">
    <property type="component" value="Unassembled WGS sequence"/>
</dbReference>
<dbReference type="EMBL" id="BMFD01000002">
    <property type="protein sequence ID" value="GGC31604.1"/>
    <property type="molecule type" value="Genomic_DNA"/>
</dbReference>
<accession>A0ABQ1LZ62</accession>
<dbReference type="PANTHER" id="PTHR43685:SF2">
    <property type="entry name" value="GLYCOSYLTRANSFERASE 2-LIKE DOMAIN-CONTAINING PROTEIN"/>
    <property type="match status" value="1"/>
</dbReference>
<dbReference type="InterPro" id="IPR029044">
    <property type="entry name" value="Nucleotide-diphossugar_trans"/>
</dbReference>
<gene>
    <name evidence="2" type="ORF">GCM10010993_08210</name>
</gene>
<sequence length="266" mass="30275">MPHHGFDFEVIVVNNDPDNQILGLDPNQYPYSLKESHEPIPGSYAARNKGIQESEGKILAFTDSDCLPNNDWLAEAFNHFSKEENQCTGILTGPVPLIYKNPNSLSDAEVYEKYTGFTAEAYAIEGHAITANWFSPASVIKEFGGFNDKLKSNGDSELSGRISQKYKIVYSPNLIVHHPARYHTLELVNKYKRLLGGAYTRRFQENHAAFRIHLLKFLWARYRFAFKRLFTLSPKESITILRVCHAINLGSIQEYFNLINGGETKR</sequence>
<feature type="domain" description="Glycosyltransferase 2-like" evidence="1">
    <location>
        <begin position="7"/>
        <end position="87"/>
    </location>
</feature>
<keyword evidence="3" id="KW-1185">Reference proteome</keyword>
<proteinExistence type="predicted"/>
<dbReference type="SUPFAM" id="SSF53448">
    <property type="entry name" value="Nucleotide-diphospho-sugar transferases"/>
    <property type="match status" value="1"/>
</dbReference>